<dbReference type="InterPro" id="IPR029787">
    <property type="entry name" value="Nucleotide_cyclase"/>
</dbReference>
<organism evidence="3 4">
    <name type="scientific">Trinickia dinghuensis</name>
    <dbReference type="NCBI Taxonomy" id="2291023"/>
    <lineage>
        <taxon>Bacteria</taxon>
        <taxon>Pseudomonadati</taxon>
        <taxon>Pseudomonadota</taxon>
        <taxon>Betaproteobacteria</taxon>
        <taxon>Burkholderiales</taxon>
        <taxon>Burkholderiaceae</taxon>
        <taxon>Trinickia</taxon>
    </lineage>
</organism>
<evidence type="ECO:0000259" key="1">
    <source>
        <dbReference type="PROSITE" id="PS50883"/>
    </source>
</evidence>
<dbReference type="SMART" id="SM00052">
    <property type="entry name" value="EAL"/>
    <property type="match status" value="1"/>
</dbReference>
<reference evidence="3 4" key="1">
    <citation type="submission" date="2018-08" db="EMBL/GenBank/DDBJ databases">
        <title>Paraburkholderia sp. DHOM06 isolated from forest soil.</title>
        <authorList>
            <person name="Gao Z.-H."/>
            <person name="Qiu L.-H."/>
        </authorList>
    </citation>
    <scope>NUCLEOTIDE SEQUENCE [LARGE SCALE GENOMIC DNA]</scope>
    <source>
        <strain evidence="3 4">DHOM06</strain>
    </source>
</reference>
<dbReference type="SUPFAM" id="SSF141868">
    <property type="entry name" value="EAL domain-like"/>
    <property type="match status" value="1"/>
</dbReference>
<feature type="domain" description="EAL" evidence="1">
    <location>
        <begin position="320"/>
        <end position="571"/>
    </location>
</feature>
<feature type="domain" description="GGDEF" evidence="2">
    <location>
        <begin position="178"/>
        <end position="311"/>
    </location>
</feature>
<accession>A0A3D8K2F6</accession>
<dbReference type="InterPro" id="IPR000160">
    <property type="entry name" value="GGDEF_dom"/>
</dbReference>
<dbReference type="Gene3D" id="3.20.20.450">
    <property type="entry name" value="EAL domain"/>
    <property type="match status" value="1"/>
</dbReference>
<dbReference type="EMBL" id="QRGA01000006">
    <property type="protein sequence ID" value="RDU98751.1"/>
    <property type="molecule type" value="Genomic_DNA"/>
</dbReference>
<comment type="caution">
    <text evidence="3">The sequence shown here is derived from an EMBL/GenBank/DDBJ whole genome shotgun (WGS) entry which is preliminary data.</text>
</comment>
<dbReference type="Proteomes" id="UP000256838">
    <property type="component" value="Unassembled WGS sequence"/>
</dbReference>
<evidence type="ECO:0000259" key="2">
    <source>
        <dbReference type="PROSITE" id="PS50887"/>
    </source>
</evidence>
<dbReference type="InterPro" id="IPR052155">
    <property type="entry name" value="Biofilm_reg_signaling"/>
</dbReference>
<dbReference type="FunFam" id="3.30.70.270:FF:000001">
    <property type="entry name" value="Diguanylate cyclase domain protein"/>
    <property type="match status" value="1"/>
</dbReference>
<dbReference type="NCBIfam" id="TIGR00254">
    <property type="entry name" value="GGDEF"/>
    <property type="match status" value="1"/>
</dbReference>
<dbReference type="PROSITE" id="PS50887">
    <property type="entry name" value="GGDEF"/>
    <property type="match status" value="1"/>
</dbReference>
<dbReference type="InterPro" id="IPR043128">
    <property type="entry name" value="Rev_trsase/Diguanyl_cyclase"/>
</dbReference>
<sequence length="584" mass="65219">MCDRGPRARRRCHDRPSLLTRPSMYRQILSKLPTALLFVKTGQEAITYANDAAQRLFSRTQLDQCCMHDLLSNDEEREKFDVFLASGDEAAEVFFDALGKPAKEEAAQPESKVKALIVRSNVAEGTAFFIRPLRDDGNAVDERWQVAQFDPLTGLPNRELLRDRMEQAIRLARRLKQELLGVLFVDLDRFKKINDTFGHAAGDAVLVEAAQRVRGCLRDTDTVARLGGDEFVVLLCNLRCTEDTAIVAERILDACSQPIVVGENVFQISASVGVAVWPSDGQTVDELLQNADMAMYTSKGEGRNTLRFYDAKMNEKAKARATAEAELRDALRDGHFVLHYQPQFCVHSGRIVGAEALIRWVHPTRGVIPPSSFIRVAEETNLIAPIGDWVLCEAVRQGRRWQDMGLDLRVAVNLSGRQFGDSLADRVKAVLEENRFPPELLELELTESFLVTDTEKAVRILGSLRELGVRVALDDFGTGWSSLNYLKTFPVDTLKIDRSFIGSTAGEFDGRIVRAIIAIAREFNLTTLAEGVETDEQLAQLHELGCDSWQGYLLSGAIPAQDLTDFCRLTDMAQNRFAATQRGR</sequence>
<dbReference type="Gene3D" id="3.30.70.270">
    <property type="match status" value="1"/>
</dbReference>
<protein>
    <submittedName>
        <fullName evidence="3">EAL domain-containing protein</fullName>
    </submittedName>
</protein>
<dbReference type="GO" id="GO:0003824">
    <property type="term" value="F:catalytic activity"/>
    <property type="evidence" value="ECO:0007669"/>
    <property type="project" value="UniProtKB-ARBA"/>
</dbReference>
<name>A0A3D8K2F6_9BURK</name>
<keyword evidence="4" id="KW-1185">Reference proteome</keyword>
<dbReference type="CDD" id="cd01948">
    <property type="entry name" value="EAL"/>
    <property type="match status" value="1"/>
</dbReference>
<dbReference type="InterPro" id="IPR035919">
    <property type="entry name" value="EAL_sf"/>
</dbReference>
<evidence type="ECO:0000313" key="4">
    <source>
        <dbReference type="Proteomes" id="UP000256838"/>
    </source>
</evidence>
<evidence type="ECO:0000313" key="3">
    <source>
        <dbReference type="EMBL" id="RDU98751.1"/>
    </source>
</evidence>
<dbReference type="InterPro" id="IPR001633">
    <property type="entry name" value="EAL_dom"/>
</dbReference>
<dbReference type="Pfam" id="PF00990">
    <property type="entry name" value="GGDEF"/>
    <property type="match status" value="1"/>
</dbReference>
<dbReference type="Pfam" id="PF00563">
    <property type="entry name" value="EAL"/>
    <property type="match status" value="1"/>
</dbReference>
<dbReference type="AlphaFoldDB" id="A0A3D8K2F6"/>
<dbReference type="CDD" id="cd01949">
    <property type="entry name" value="GGDEF"/>
    <property type="match status" value="1"/>
</dbReference>
<dbReference type="PROSITE" id="PS50883">
    <property type="entry name" value="EAL"/>
    <property type="match status" value="1"/>
</dbReference>
<gene>
    <name evidence="3" type="ORF">DWV00_10810</name>
</gene>
<dbReference type="OrthoDB" id="9813903at2"/>
<dbReference type="PANTHER" id="PTHR44757:SF2">
    <property type="entry name" value="BIOFILM ARCHITECTURE MAINTENANCE PROTEIN MBAA"/>
    <property type="match status" value="1"/>
</dbReference>
<dbReference type="SMART" id="SM00267">
    <property type="entry name" value="GGDEF"/>
    <property type="match status" value="1"/>
</dbReference>
<dbReference type="PANTHER" id="PTHR44757">
    <property type="entry name" value="DIGUANYLATE CYCLASE DGCP"/>
    <property type="match status" value="1"/>
</dbReference>
<proteinExistence type="predicted"/>
<dbReference type="SUPFAM" id="SSF55073">
    <property type="entry name" value="Nucleotide cyclase"/>
    <property type="match status" value="1"/>
</dbReference>